<evidence type="ECO:0000313" key="1">
    <source>
        <dbReference type="EMBL" id="KAJ4439102.1"/>
    </source>
</evidence>
<proteinExistence type="predicted"/>
<dbReference type="EMBL" id="JAJSOF020000019">
    <property type="protein sequence ID" value="KAJ4439102.1"/>
    <property type="molecule type" value="Genomic_DNA"/>
</dbReference>
<sequence>MAGLCEGGSEPSGSLKAICKKNTMSCTYEYIMLQTRAPFSHCPIRVTVLHGFYAKCLPRKHVAYVQEACYQNSSHILFQYENQCTNGVSDLYGFSVKQQTLLQEKQNRRKCTYPSLRAQLLRDNAILTPTRKVFHKCEQTSSTRVCVRNCVSIRRPEFECSGPQLEGPEFECSGPQLEGPEFEYSEPSEDYDRVWIYAHKVEFIIFIENESACVILIYFIITFYKNEFQLSDPISNADARRRCRLALFMSLEIFHAIGHGTAEPTVHAMYKVGSSDLLECGTCSSLRDDEKTFLCSQHNKTSTQLQTCMMEM</sequence>
<protein>
    <submittedName>
        <fullName evidence="1">Uncharacterized protein</fullName>
    </submittedName>
</protein>
<accession>A0ABQ8SZK8</accession>
<organism evidence="1 2">
    <name type="scientific">Periplaneta americana</name>
    <name type="common">American cockroach</name>
    <name type="synonym">Blatta americana</name>
    <dbReference type="NCBI Taxonomy" id="6978"/>
    <lineage>
        <taxon>Eukaryota</taxon>
        <taxon>Metazoa</taxon>
        <taxon>Ecdysozoa</taxon>
        <taxon>Arthropoda</taxon>
        <taxon>Hexapoda</taxon>
        <taxon>Insecta</taxon>
        <taxon>Pterygota</taxon>
        <taxon>Neoptera</taxon>
        <taxon>Polyneoptera</taxon>
        <taxon>Dictyoptera</taxon>
        <taxon>Blattodea</taxon>
        <taxon>Blattoidea</taxon>
        <taxon>Blattidae</taxon>
        <taxon>Blattinae</taxon>
        <taxon>Periplaneta</taxon>
    </lineage>
</organism>
<name>A0ABQ8SZK8_PERAM</name>
<comment type="caution">
    <text evidence="1">The sequence shown here is derived from an EMBL/GenBank/DDBJ whole genome shotgun (WGS) entry which is preliminary data.</text>
</comment>
<keyword evidence="2" id="KW-1185">Reference proteome</keyword>
<reference evidence="1 2" key="1">
    <citation type="journal article" date="2022" name="Allergy">
        <title>Genome assembly and annotation of Periplaneta americana reveal a comprehensive cockroach allergen profile.</title>
        <authorList>
            <person name="Wang L."/>
            <person name="Xiong Q."/>
            <person name="Saelim N."/>
            <person name="Wang L."/>
            <person name="Nong W."/>
            <person name="Wan A.T."/>
            <person name="Shi M."/>
            <person name="Liu X."/>
            <person name="Cao Q."/>
            <person name="Hui J.H.L."/>
            <person name="Sookrung N."/>
            <person name="Leung T.F."/>
            <person name="Tungtrongchitr A."/>
            <person name="Tsui S.K.W."/>
        </authorList>
    </citation>
    <scope>NUCLEOTIDE SEQUENCE [LARGE SCALE GENOMIC DNA]</scope>
    <source>
        <strain evidence="1">PWHHKU_190912</strain>
    </source>
</reference>
<dbReference type="Proteomes" id="UP001148838">
    <property type="component" value="Unassembled WGS sequence"/>
</dbReference>
<gene>
    <name evidence="1" type="ORF">ANN_15059</name>
</gene>
<evidence type="ECO:0000313" key="2">
    <source>
        <dbReference type="Proteomes" id="UP001148838"/>
    </source>
</evidence>